<dbReference type="InterPro" id="IPR005346">
    <property type="entry name" value="RnfH"/>
</dbReference>
<keyword evidence="5" id="KW-1185">Reference proteome</keyword>
<comment type="similarity">
    <text evidence="1 2">Belongs to the UPF0125 (RnfH) family.</text>
</comment>
<dbReference type="PANTHER" id="PTHR37483:SF1">
    <property type="entry name" value="UPF0125 PROTEIN RATB"/>
    <property type="match status" value="1"/>
</dbReference>
<evidence type="ECO:0000313" key="5">
    <source>
        <dbReference type="Proteomes" id="UP000055136"/>
    </source>
</evidence>
<dbReference type="PANTHER" id="PTHR37483">
    <property type="entry name" value="UPF0125 PROTEIN RATB"/>
    <property type="match status" value="1"/>
</dbReference>
<evidence type="ECO:0000313" key="4">
    <source>
        <dbReference type="EMBL" id="ALP52770.1"/>
    </source>
</evidence>
<dbReference type="Gene3D" id="3.10.20.280">
    <property type="entry name" value="RnfH-like"/>
    <property type="match status" value="1"/>
</dbReference>
<gene>
    <name evidence="4" type="ORF">Tel_06155</name>
</gene>
<name>A0A0S2TCC4_9GAMM</name>
<dbReference type="InterPro" id="IPR016155">
    <property type="entry name" value="Mopterin_synth/thiamin_S_b"/>
</dbReference>
<sequence length="108" mass="12131">MSMENDNKIRVEVAFARPDNQLIIPLEVAPEATVEEVIKLSGILDKFPEIDLEENKVGIFGKLTKPSNTLREGDRIEIYRKLLADPKEVRRRRAAEGKKTKKGGGDDA</sequence>
<dbReference type="SUPFAM" id="SSF54285">
    <property type="entry name" value="MoaD/ThiS"/>
    <property type="match status" value="1"/>
</dbReference>
<dbReference type="NCBIfam" id="NF002490">
    <property type="entry name" value="PRK01777.1"/>
    <property type="match status" value="1"/>
</dbReference>
<dbReference type="HAMAP" id="MF_00460">
    <property type="entry name" value="UPF0125_RnfH"/>
    <property type="match status" value="1"/>
</dbReference>
<protein>
    <recommendedName>
        <fullName evidence="2">UPF0125 protein Tel_06155</fullName>
    </recommendedName>
</protein>
<dbReference type="Pfam" id="PF03658">
    <property type="entry name" value="Ub-RnfH"/>
    <property type="match status" value="1"/>
</dbReference>
<evidence type="ECO:0000256" key="3">
    <source>
        <dbReference type="SAM" id="MobiDB-lite"/>
    </source>
</evidence>
<dbReference type="KEGG" id="tee:Tel_06155"/>
<dbReference type="STRING" id="1748243.Tel_06155"/>
<dbReference type="InterPro" id="IPR037021">
    <property type="entry name" value="RnfH_sf"/>
</dbReference>
<dbReference type="Proteomes" id="UP000055136">
    <property type="component" value="Chromosome"/>
</dbReference>
<organism evidence="4 5">
    <name type="scientific">Candidatus Tenderia electrophaga</name>
    <dbReference type="NCBI Taxonomy" id="1748243"/>
    <lineage>
        <taxon>Bacteria</taxon>
        <taxon>Pseudomonadati</taxon>
        <taxon>Pseudomonadota</taxon>
        <taxon>Gammaproteobacteria</taxon>
        <taxon>Candidatus Tenderiales</taxon>
        <taxon>Candidatus Tenderiaceae</taxon>
        <taxon>Candidatus Tenderia</taxon>
    </lineage>
</organism>
<reference evidence="4" key="1">
    <citation type="submission" date="2015-10" db="EMBL/GenBank/DDBJ databases">
        <title>Description of Candidatus Tenderia electrophaga gen. nov, sp. nov., an Uncultivated Electroautotroph from a Biocathode Enrichment.</title>
        <authorList>
            <person name="Eddie B.J."/>
            <person name="Malanoski A.P."/>
            <person name="Wang Z."/>
            <person name="Hall R.J."/>
            <person name="Oh S.D."/>
            <person name="Heiner C."/>
            <person name="Lin B."/>
            <person name="Strycharz-Glaven S.M."/>
        </authorList>
    </citation>
    <scope>NUCLEOTIDE SEQUENCE [LARGE SCALE GENOMIC DNA]</scope>
    <source>
        <strain evidence="4">NRL1</strain>
    </source>
</reference>
<proteinExistence type="inferred from homology"/>
<evidence type="ECO:0000256" key="1">
    <source>
        <dbReference type="ARBA" id="ARBA00010645"/>
    </source>
</evidence>
<accession>A0A0S2TCC4</accession>
<feature type="region of interest" description="Disordered" evidence="3">
    <location>
        <begin position="89"/>
        <end position="108"/>
    </location>
</feature>
<dbReference type="EMBL" id="CP013099">
    <property type="protein sequence ID" value="ALP52770.1"/>
    <property type="molecule type" value="Genomic_DNA"/>
</dbReference>
<evidence type="ECO:0000256" key="2">
    <source>
        <dbReference type="HAMAP-Rule" id="MF_00460"/>
    </source>
</evidence>
<dbReference type="AlphaFoldDB" id="A0A0S2TCC4"/>